<organism evidence="1">
    <name type="scientific">Candidatus Methanophaga sp. ANME-1 ERB7</name>
    <dbReference type="NCBI Taxonomy" id="2759913"/>
    <lineage>
        <taxon>Archaea</taxon>
        <taxon>Methanobacteriati</taxon>
        <taxon>Methanobacteriota</taxon>
        <taxon>Stenosarchaea group</taxon>
        <taxon>Methanomicrobia</taxon>
        <taxon>Candidatus Methanophagales</taxon>
        <taxon>Candidatus Methanophagaceae</taxon>
        <taxon>Candidatus Methanophaga</taxon>
    </lineage>
</organism>
<dbReference type="Pfam" id="PF04402">
    <property type="entry name" value="SIMPL"/>
    <property type="match status" value="1"/>
</dbReference>
<dbReference type="EMBL" id="MT631688">
    <property type="protein sequence ID" value="QNO57418.1"/>
    <property type="molecule type" value="Genomic_DNA"/>
</dbReference>
<protein>
    <recommendedName>
        <fullName evidence="2">26 kDa periplasmic immunogenic protein</fullName>
    </recommendedName>
</protein>
<proteinExistence type="predicted"/>
<dbReference type="Gene3D" id="3.30.70.2970">
    <property type="entry name" value="Protein of unknown function (DUF541), domain 2"/>
    <property type="match status" value="1"/>
</dbReference>
<dbReference type="GO" id="GO:0006974">
    <property type="term" value="P:DNA damage response"/>
    <property type="evidence" value="ECO:0007669"/>
    <property type="project" value="TreeGrafter"/>
</dbReference>
<sequence>MKKILAICAVAILAICLAIVGNIPSGATTVDSNGNSTISVYGSGIIEAEPDEAKVCLGVETQSENVTDALEENSAKMAAVIEAMEELGIPKTSIETTYFRIRSVRDYETEDDEIVGYKVNNEVTVKLSDLDKIGEVIEEAINAGANKVRRIEFGLNEDKKKKLKKEAIKEACEDAESKADAIASGLGLEVVRVSAVKESGVYVEQAYREGGFDYEIPTAASLVELAPPIEPKAVEVHATINVVYKSR</sequence>
<dbReference type="PANTHER" id="PTHR34387:SF2">
    <property type="entry name" value="SLR1258 PROTEIN"/>
    <property type="match status" value="1"/>
</dbReference>
<reference evidence="1" key="1">
    <citation type="submission" date="2020-06" db="EMBL/GenBank/DDBJ databases">
        <title>Unique genomic features of the anaerobic methanotrophic archaea.</title>
        <authorList>
            <person name="Chadwick G.L."/>
            <person name="Skennerton C.T."/>
            <person name="Laso-Perez R."/>
            <person name="Leu A.O."/>
            <person name="Speth D.R."/>
            <person name="Yu H."/>
            <person name="Morgan-Lang C."/>
            <person name="Hatzenpichler R."/>
            <person name="Goudeau D."/>
            <person name="Malmstrom R."/>
            <person name="Brazelton W.J."/>
            <person name="Woyke T."/>
            <person name="Hallam S.J."/>
            <person name="Tyson G.W."/>
            <person name="Wegener G."/>
            <person name="Boetius A."/>
            <person name="Orphan V."/>
        </authorList>
    </citation>
    <scope>NUCLEOTIDE SEQUENCE</scope>
</reference>
<evidence type="ECO:0008006" key="2">
    <source>
        <dbReference type="Google" id="ProtNLM"/>
    </source>
</evidence>
<accession>A0A7G9ZAY4</accession>
<dbReference type="PANTHER" id="PTHR34387">
    <property type="entry name" value="SLR1258 PROTEIN"/>
    <property type="match status" value="1"/>
</dbReference>
<dbReference type="InterPro" id="IPR052022">
    <property type="entry name" value="26kDa_periplasmic_antigen"/>
</dbReference>
<gene>
    <name evidence="1" type="ORF">FKKJMMIK_00016</name>
</gene>
<evidence type="ECO:0000313" key="1">
    <source>
        <dbReference type="EMBL" id="QNO57418.1"/>
    </source>
</evidence>
<dbReference type="InterPro" id="IPR007497">
    <property type="entry name" value="SIMPL/DUF541"/>
</dbReference>
<dbReference type="AlphaFoldDB" id="A0A7G9ZAY4"/>
<dbReference type="Gene3D" id="3.30.110.170">
    <property type="entry name" value="Protein of unknown function (DUF541), domain 1"/>
    <property type="match status" value="1"/>
</dbReference>
<name>A0A7G9ZAY4_9EURY</name>